<organism evidence="8 9">
    <name type="scientific">Vibrio viridaestus</name>
    <dbReference type="NCBI Taxonomy" id="2487322"/>
    <lineage>
        <taxon>Bacteria</taxon>
        <taxon>Pseudomonadati</taxon>
        <taxon>Pseudomonadota</taxon>
        <taxon>Gammaproteobacteria</taxon>
        <taxon>Vibrionales</taxon>
        <taxon>Vibrionaceae</taxon>
        <taxon>Vibrio</taxon>
    </lineage>
</organism>
<dbReference type="GO" id="GO:0043165">
    <property type="term" value="P:Gram-negative-bacterium-type cell outer membrane assembly"/>
    <property type="evidence" value="ECO:0007669"/>
    <property type="project" value="UniProtKB-UniRule"/>
</dbReference>
<evidence type="ECO:0000256" key="2">
    <source>
        <dbReference type="ARBA" id="ARBA00022519"/>
    </source>
</evidence>
<evidence type="ECO:0000256" key="4">
    <source>
        <dbReference type="ARBA" id="ARBA00022989"/>
    </source>
</evidence>
<dbReference type="InterPro" id="IPR026265">
    <property type="entry name" value="LptC"/>
</dbReference>
<dbReference type="PANTHER" id="PTHR37481:SF1">
    <property type="entry name" value="LIPOPOLYSACCHARIDE EXPORT SYSTEM PROTEIN LPTC"/>
    <property type="match status" value="1"/>
</dbReference>
<evidence type="ECO:0000313" key="8">
    <source>
        <dbReference type="EMBL" id="RQW61558.1"/>
    </source>
</evidence>
<keyword evidence="2 6" id="KW-0997">Cell inner membrane</keyword>
<keyword evidence="4 6" id="KW-1133">Transmembrane helix</keyword>
<comment type="subunit">
    <text evidence="6">Component of the lipopolysaccharide transport and assembly complex. Interacts with LptA and the LptBFG transporter complex.</text>
</comment>
<dbReference type="RefSeq" id="WP_124938662.1">
    <property type="nucleotide sequence ID" value="NZ_RJVQ01000011.1"/>
</dbReference>
<evidence type="ECO:0000256" key="1">
    <source>
        <dbReference type="ARBA" id="ARBA00022475"/>
    </source>
</evidence>
<dbReference type="NCBIfam" id="TIGR04409">
    <property type="entry name" value="LptC_YrbK"/>
    <property type="match status" value="1"/>
</dbReference>
<reference evidence="8 9" key="1">
    <citation type="submission" date="2018-11" db="EMBL/GenBank/DDBJ databases">
        <title>Vibrio LJC006 sp. nov., isolated from seawater during the bloom of the enteromorpha.</title>
        <authorList>
            <person name="Liang J."/>
        </authorList>
    </citation>
    <scope>NUCLEOTIDE SEQUENCE [LARGE SCALE GENOMIC DNA]</scope>
    <source>
        <strain evidence="8 9">LJC006</strain>
    </source>
</reference>
<sequence length="187" mass="21109">MSLSRVIYILLVFVAAWSGYYLLENERKADIQVAPNLELPTFSGDVLSNTTYDTDGVRSYVITSQHLDYYAKSGNTIFEKPILKVYQDGKIVEWKITAEKGILTKNKVLNLYDNVVANNLLSDSSFDSMKTAKLSIDLVSRDFWTETKVTLLGPLFHTIGQALKGNFADQNALLYNHVQGRYENLTP</sequence>
<dbReference type="Gene3D" id="2.60.450.10">
    <property type="entry name" value="Lipopolysaccharide (LPS) transport protein A like domain"/>
    <property type="match status" value="1"/>
</dbReference>
<keyword evidence="3 6" id="KW-0812">Transmembrane</keyword>
<keyword evidence="5 6" id="KW-0472">Membrane</keyword>
<keyword evidence="1 6" id="KW-1003">Cell membrane</keyword>
<evidence type="ECO:0000256" key="7">
    <source>
        <dbReference type="PIRNR" id="PIRNR028513"/>
    </source>
</evidence>
<gene>
    <name evidence="6 8" type="primary">lptC</name>
    <name evidence="8" type="ORF">EES38_18335</name>
</gene>
<evidence type="ECO:0000313" key="9">
    <source>
        <dbReference type="Proteomes" id="UP000281112"/>
    </source>
</evidence>
<dbReference type="Pfam" id="PF06835">
    <property type="entry name" value="LptC"/>
    <property type="match status" value="1"/>
</dbReference>
<name>A0A3N9TBJ2_9VIBR</name>
<dbReference type="GO" id="GO:0030288">
    <property type="term" value="C:outer membrane-bounded periplasmic space"/>
    <property type="evidence" value="ECO:0007669"/>
    <property type="project" value="TreeGrafter"/>
</dbReference>
<dbReference type="HAMAP" id="MF_01915">
    <property type="entry name" value="LPS_assembly_LptC"/>
    <property type="match status" value="1"/>
</dbReference>
<proteinExistence type="inferred from homology"/>
<comment type="subcellular location">
    <subcellularLocation>
        <location evidence="6">Cell inner membrane</location>
        <topology evidence="6">Single-pass membrane protein</topology>
    </subcellularLocation>
</comment>
<dbReference type="InterPro" id="IPR010664">
    <property type="entry name" value="LipoPS_assembly_LptC-rel"/>
</dbReference>
<dbReference type="OrthoDB" id="5659892at2"/>
<protein>
    <recommendedName>
        <fullName evidence="6 7">Lipopolysaccharide export system protein LptC</fullName>
    </recommendedName>
</protein>
<comment type="function">
    <text evidence="7">Required for the translocation of lipopolysaccharide (LPS) from the inner membrane to the outer membrane.</text>
</comment>
<comment type="caution">
    <text evidence="8">The sequence shown here is derived from an EMBL/GenBank/DDBJ whole genome shotgun (WGS) entry which is preliminary data.</text>
</comment>
<dbReference type="Proteomes" id="UP000281112">
    <property type="component" value="Unassembled WGS sequence"/>
</dbReference>
<dbReference type="GO" id="GO:0005886">
    <property type="term" value="C:plasma membrane"/>
    <property type="evidence" value="ECO:0007669"/>
    <property type="project" value="UniProtKB-SubCell"/>
</dbReference>
<evidence type="ECO:0000256" key="6">
    <source>
        <dbReference type="HAMAP-Rule" id="MF_01915"/>
    </source>
</evidence>
<feature type="transmembrane region" description="Helical" evidence="6">
    <location>
        <begin position="6"/>
        <end position="23"/>
    </location>
</feature>
<dbReference type="AlphaFoldDB" id="A0A3N9TBJ2"/>
<accession>A0A3N9TBJ2</accession>
<evidence type="ECO:0000256" key="3">
    <source>
        <dbReference type="ARBA" id="ARBA00022692"/>
    </source>
</evidence>
<dbReference type="PIRSF" id="PIRSF028513">
    <property type="entry name" value="LptC"/>
    <property type="match status" value="1"/>
</dbReference>
<comment type="function">
    <text evidence="6">Involved in the assembly of lipopolysaccharide (LPS). Required for the translocation of LPS from the inner membrane to the outer membrane. Facilitates the transfer of LPS from the inner membrane to the periplasmic protein LptA. Could be a docking site for LptA.</text>
</comment>
<comment type="similarity">
    <text evidence="6 7">Belongs to the LptC family.</text>
</comment>
<dbReference type="GO" id="GO:0015221">
    <property type="term" value="F:lipopolysaccharide transmembrane transporter activity"/>
    <property type="evidence" value="ECO:0007669"/>
    <property type="project" value="InterPro"/>
</dbReference>
<keyword evidence="9" id="KW-1185">Reference proteome</keyword>
<evidence type="ECO:0000256" key="5">
    <source>
        <dbReference type="ARBA" id="ARBA00023136"/>
    </source>
</evidence>
<dbReference type="PANTHER" id="PTHR37481">
    <property type="entry name" value="LIPOPOLYSACCHARIDE EXPORT SYSTEM PROTEIN LPTC"/>
    <property type="match status" value="1"/>
</dbReference>
<dbReference type="GO" id="GO:0017089">
    <property type="term" value="F:glycolipid transfer activity"/>
    <property type="evidence" value="ECO:0007669"/>
    <property type="project" value="TreeGrafter"/>
</dbReference>
<dbReference type="EMBL" id="RJVQ01000011">
    <property type="protein sequence ID" value="RQW61558.1"/>
    <property type="molecule type" value="Genomic_DNA"/>
</dbReference>
<dbReference type="InterPro" id="IPR052363">
    <property type="entry name" value="LPS_export_LptC"/>
</dbReference>